<comment type="caution">
    <text evidence="2">The sequence shown here is derived from an EMBL/GenBank/DDBJ whole genome shotgun (WGS) entry which is preliminary data.</text>
</comment>
<dbReference type="Proteomes" id="UP001163046">
    <property type="component" value="Unassembled WGS sequence"/>
</dbReference>
<accession>A0A9W9ZX73</accession>
<gene>
    <name evidence="2" type="ORF">OS493_030921</name>
</gene>
<organism evidence="2 3">
    <name type="scientific">Desmophyllum pertusum</name>
    <dbReference type="NCBI Taxonomy" id="174260"/>
    <lineage>
        <taxon>Eukaryota</taxon>
        <taxon>Metazoa</taxon>
        <taxon>Cnidaria</taxon>
        <taxon>Anthozoa</taxon>
        <taxon>Hexacorallia</taxon>
        <taxon>Scleractinia</taxon>
        <taxon>Caryophylliina</taxon>
        <taxon>Caryophylliidae</taxon>
        <taxon>Desmophyllum</taxon>
    </lineage>
</organism>
<name>A0A9W9ZX73_9CNID</name>
<evidence type="ECO:0000256" key="1">
    <source>
        <dbReference type="SAM" id="SignalP"/>
    </source>
</evidence>
<feature type="signal peptide" evidence="1">
    <location>
        <begin position="1"/>
        <end position="21"/>
    </location>
</feature>
<reference evidence="2" key="1">
    <citation type="submission" date="2023-01" db="EMBL/GenBank/DDBJ databases">
        <title>Genome assembly of the deep-sea coral Lophelia pertusa.</title>
        <authorList>
            <person name="Herrera S."/>
            <person name="Cordes E."/>
        </authorList>
    </citation>
    <scope>NUCLEOTIDE SEQUENCE</scope>
    <source>
        <strain evidence="2">USNM1676648</strain>
        <tissue evidence="2">Polyp</tissue>
    </source>
</reference>
<keyword evidence="3" id="KW-1185">Reference proteome</keyword>
<keyword evidence="1" id="KW-0732">Signal</keyword>
<dbReference type="EMBL" id="MU825430">
    <property type="protein sequence ID" value="KAJ7389536.1"/>
    <property type="molecule type" value="Genomic_DNA"/>
</dbReference>
<dbReference type="AlphaFoldDB" id="A0A9W9ZX73"/>
<sequence>MGILSLCFLAILATYGPFIQGGYPFVNDPAASDGAAATVMNSVKRLVIAAWIMTSGTLLTRQLGDVN</sequence>
<protein>
    <submittedName>
        <fullName evidence="2">Uncharacterized protein</fullName>
    </submittedName>
</protein>
<feature type="chain" id="PRO_5040726564" evidence="1">
    <location>
        <begin position="22"/>
        <end position="67"/>
    </location>
</feature>
<proteinExistence type="predicted"/>
<evidence type="ECO:0000313" key="3">
    <source>
        <dbReference type="Proteomes" id="UP001163046"/>
    </source>
</evidence>
<evidence type="ECO:0000313" key="2">
    <source>
        <dbReference type="EMBL" id="KAJ7389536.1"/>
    </source>
</evidence>